<protein>
    <recommendedName>
        <fullName evidence="5">DUF3558 domain-containing protein</fullName>
    </recommendedName>
</protein>
<accession>A0ABY8XUU2</accession>
<dbReference type="Proteomes" id="UP001227101">
    <property type="component" value="Chromosome"/>
</dbReference>
<sequence length="207" mass="20969">MRNLGVLIAAACLLTGVAACSNGSTTAAAPATTSAPSSTSVSKPKPKPTFTPAASPATLKEACPFLSDAEIIQSLGRGLSGGSKETAPTETGAGKAYVCQYGAGQLGYLFVATDSRTVAKFLAAAKKDCKDPVTMPGVGEGAMHCELTGELSGVLVALAKHSHGQLRTAYLLLKPTAPKLPTPRSGSCWPSGSRAVAPAGWSRRPGR</sequence>
<keyword evidence="2" id="KW-0732">Signal</keyword>
<evidence type="ECO:0000313" key="3">
    <source>
        <dbReference type="EMBL" id="WIV59387.1"/>
    </source>
</evidence>
<organism evidence="3 4">
    <name type="scientific">Amycolatopsis nalaikhensis</name>
    <dbReference type="NCBI Taxonomy" id="715472"/>
    <lineage>
        <taxon>Bacteria</taxon>
        <taxon>Bacillati</taxon>
        <taxon>Actinomycetota</taxon>
        <taxon>Actinomycetes</taxon>
        <taxon>Pseudonocardiales</taxon>
        <taxon>Pseudonocardiaceae</taxon>
        <taxon>Amycolatopsis</taxon>
    </lineage>
</organism>
<gene>
    <name evidence="3" type="ORF">QP939_12580</name>
</gene>
<reference evidence="3 4" key="1">
    <citation type="submission" date="2023-06" db="EMBL/GenBank/DDBJ databases">
        <authorList>
            <person name="Oyuntsetseg B."/>
            <person name="Kim S.B."/>
        </authorList>
    </citation>
    <scope>NUCLEOTIDE SEQUENCE [LARGE SCALE GENOMIC DNA]</scope>
    <source>
        <strain evidence="3 4">2-2</strain>
    </source>
</reference>
<evidence type="ECO:0000313" key="4">
    <source>
        <dbReference type="Proteomes" id="UP001227101"/>
    </source>
</evidence>
<feature type="signal peptide" evidence="2">
    <location>
        <begin position="1"/>
        <end position="21"/>
    </location>
</feature>
<name>A0ABY8XUU2_9PSEU</name>
<proteinExistence type="predicted"/>
<feature type="chain" id="PRO_5047195301" description="DUF3558 domain-containing protein" evidence="2">
    <location>
        <begin position="22"/>
        <end position="207"/>
    </location>
</feature>
<evidence type="ECO:0000256" key="2">
    <source>
        <dbReference type="SAM" id="SignalP"/>
    </source>
</evidence>
<keyword evidence="4" id="KW-1185">Reference proteome</keyword>
<evidence type="ECO:0000256" key="1">
    <source>
        <dbReference type="SAM" id="MobiDB-lite"/>
    </source>
</evidence>
<dbReference type="RefSeq" id="WP_285456932.1">
    <property type="nucleotide sequence ID" value="NZ_CP127173.1"/>
</dbReference>
<feature type="region of interest" description="Disordered" evidence="1">
    <location>
        <begin position="28"/>
        <end position="55"/>
    </location>
</feature>
<evidence type="ECO:0008006" key="5">
    <source>
        <dbReference type="Google" id="ProtNLM"/>
    </source>
</evidence>
<dbReference type="PROSITE" id="PS51257">
    <property type="entry name" value="PROKAR_LIPOPROTEIN"/>
    <property type="match status" value="1"/>
</dbReference>
<feature type="region of interest" description="Disordered" evidence="1">
    <location>
        <begin position="182"/>
        <end position="207"/>
    </location>
</feature>
<dbReference type="EMBL" id="CP127173">
    <property type="protein sequence ID" value="WIV59387.1"/>
    <property type="molecule type" value="Genomic_DNA"/>
</dbReference>